<dbReference type="Pfam" id="PF16043">
    <property type="entry name" value="DUF4795"/>
    <property type="match status" value="1"/>
</dbReference>
<dbReference type="PANTHER" id="PTHR47080">
    <property type="entry name" value="CHROMOSOME 16 OPEN READING FRAME 96"/>
    <property type="match status" value="1"/>
</dbReference>
<organism evidence="3 4">
    <name type="scientific">Manduca sexta</name>
    <name type="common">Tobacco hawkmoth</name>
    <name type="synonym">Tobacco hornworm</name>
    <dbReference type="NCBI Taxonomy" id="7130"/>
    <lineage>
        <taxon>Eukaryota</taxon>
        <taxon>Metazoa</taxon>
        <taxon>Ecdysozoa</taxon>
        <taxon>Arthropoda</taxon>
        <taxon>Hexapoda</taxon>
        <taxon>Insecta</taxon>
        <taxon>Pterygota</taxon>
        <taxon>Neoptera</taxon>
        <taxon>Endopterygota</taxon>
        <taxon>Lepidoptera</taxon>
        <taxon>Glossata</taxon>
        <taxon>Ditrysia</taxon>
        <taxon>Bombycoidea</taxon>
        <taxon>Sphingidae</taxon>
        <taxon>Sphinginae</taxon>
        <taxon>Sphingini</taxon>
        <taxon>Manduca</taxon>
    </lineage>
</organism>
<reference evidence="3" key="2">
    <citation type="submission" date="2020-12" db="EMBL/GenBank/DDBJ databases">
        <authorList>
            <person name="Kanost M."/>
        </authorList>
    </citation>
    <scope>NUCLEOTIDE SEQUENCE</scope>
</reference>
<dbReference type="InterPro" id="IPR032013">
    <property type="entry name" value="DUF4795"/>
</dbReference>
<feature type="region of interest" description="Disordered" evidence="1">
    <location>
        <begin position="195"/>
        <end position="235"/>
    </location>
</feature>
<evidence type="ECO:0000256" key="1">
    <source>
        <dbReference type="SAM" id="MobiDB-lite"/>
    </source>
</evidence>
<name>A0A922CHS8_MANSE</name>
<comment type="caution">
    <text evidence="3">The sequence shown here is derived from an EMBL/GenBank/DDBJ whole genome shotgun (WGS) entry which is preliminary data.</text>
</comment>
<dbReference type="Proteomes" id="UP000791440">
    <property type="component" value="Unassembled WGS sequence"/>
</dbReference>
<dbReference type="AlphaFoldDB" id="A0A922CHS8"/>
<evidence type="ECO:0000313" key="4">
    <source>
        <dbReference type="Proteomes" id="UP000791440"/>
    </source>
</evidence>
<evidence type="ECO:0000313" key="3">
    <source>
        <dbReference type="EMBL" id="KAG6446419.1"/>
    </source>
</evidence>
<dbReference type="EMBL" id="JH668332">
    <property type="protein sequence ID" value="KAG6446419.1"/>
    <property type="molecule type" value="Genomic_DNA"/>
</dbReference>
<proteinExistence type="predicted"/>
<dbReference type="PANTHER" id="PTHR47080:SF1">
    <property type="entry name" value="CHROMOSOME 16 OPEN READING FRAME 96"/>
    <property type="match status" value="1"/>
</dbReference>
<gene>
    <name evidence="3" type="ORF">O3G_MSEX004458</name>
</gene>
<feature type="domain" description="DUF4795" evidence="2">
    <location>
        <begin position="357"/>
        <end position="552"/>
    </location>
</feature>
<feature type="compositionally biased region" description="Pro residues" evidence="1">
    <location>
        <begin position="694"/>
        <end position="703"/>
    </location>
</feature>
<feature type="region of interest" description="Disordered" evidence="1">
    <location>
        <begin position="606"/>
        <end position="628"/>
    </location>
</feature>
<protein>
    <recommendedName>
        <fullName evidence="2">DUF4795 domain-containing protein</fullName>
    </recommendedName>
</protein>
<sequence length="703" mass="78239">MIISYKLSLMMTCIQQSQDYQKLLEMIEEQRERELRVIHQRAQSREVGERTPTPMASLDSVEAQYEKLLIVERVPTKDGQAKSGKRSSGTPRLSVVTQEQFAELAATVQELMAKFKPIGLPSFPENIELMQELRKNASLADAMAALQLAARLEAAEKTLNQMLLLVTELAKKTGIELTGSENDIETQLLLGIRGPTDKPLASPKSKKGAHPSQELIEIPVLPSPPPVVEPSPEILPSDKPSQLIDFVTYEELDSAMQELYDEIKKTITGITTRSTANADNAFKIATRMEQKLEASLNLGSRMDDLEILVSEYADQITALDTGLSSQMTNYQEQLTQMQHDLETGLENMAEQLANAGSDTTAVAELNGHFTNLQQDLDNSLISQKELKDNQQALSHDLEDLWKQIEKLRETKSDREEVTDALRDKAGIGALNGLVSLQQFDAVRGDFEKRIGAAYDKFNNQEILWQKAIDDLLRELNDKADLIQLVSLQNEITKYLDMLKSRMHAMFEIVGEPRAAAITRKLHRDAACLSCATPAWMDVEENRTVPALPAMQATRPPTIGAEASKPKEDGDHGLCYPGYPLPHPRHIKSHVCQRYCGGSHTLINNTISRSPPGMIISPLRQPSTGLGTDRKMNKIDESKTKIPCLPCNEHILATPEPSEAAQVPEHPETSSNMTPSDFRPMEDFRPPSMEQISVTPPPPLDEDF</sequence>
<feature type="region of interest" description="Disordered" evidence="1">
    <location>
        <begin position="654"/>
        <end position="703"/>
    </location>
</feature>
<reference evidence="3" key="1">
    <citation type="journal article" date="2016" name="Insect Biochem. Mol. Biol.">
        <title>Multifaceted biological insights from a draft genome sequence of the tobacco hornworm moth, Manduca sexta.</title>
        <authorList>
            <person name="Kanost M.R."/>
            <person name="Arrese E.L."/>
            <person name="Cao X."/>
            <person name="Chen Y.R."/>
            <person name="Chellapilla S."/>
            <person name="Goldsmith M.R."/>
            <person name="Grosse-Wilde E."/>
            <person name="Heckel D.G."/>
            <person name="Herndon N."/>
            <person name="Jiang H."/>
            <person name="Papanicolaou A."/>
            <person name="Qu J."/>
            <person name="Soulages J.L."/>
            <person name="Vogel H."/>
            <person name="Walters J."/>
            <person name="Waterhouse R.M."/>
            <person name="Ahn S.J."/>
            <person name="Almeida F.C."/>
            <person name="An C."/>
            <person name="Aqrawi P."/>
            <person name="Bretschneider A."/>
            <person name="Bryant W.B."/>
            <person name="Bucks S."/>
            <person name="Chao H."/>
            <person name="Chevignon G."/>
            <person name="Christen J.M."/>
            <person name="Clarke D.F."/>
            <person name="Dittmer N.T."/>
            <person name="Ferguson L.C.F."/>
            <person name="Garavelou S."/>
            <person name="Gordon K.H.J."/>
            <person name="Gunaratna R.T."/>
            <person name="Han Y."/>
            <person name="Hauser F."/>
            <person name="He Y."/>
            <person name="Heidel-Fischer H."/>
            <person name="Hirsh A."/>
            <person name="Hu Y."/>
            <person name="Jiang H."/>
            <person name="Kalra D."/>
            <person name="Klinner C."/>
            <person name="Konig C."/>
            <person name="Kovar C."/>
            <person name="Kroll A.R."/>
            <person name="Kuwar S.S."/>
            <person name="Lee S.L."/>
            <person name="Lehman R."/>
            <person name="Li K."/>
            <person name="Li Z."/>
            <person name="Liang H."/>
            <person name="Lovelace S."/>
            <person name="Lu Z."/>
            <person name="Mansfield J.H."/>
            <person name="McCulloch K.J."/>
            <person name="Mathew T."/>
            <person name="Morton B."/>
            <person name="Muzny D.M."/>
            <person name="Neunemann D."/>
            <person name="Ongeri F."/>
            <person name="Pauchet Y."/>
            <person name="Pu L.L."/>
            <person name="Pyrousis I."/>
            <person name="Rao X.J."/>
            <person name="Redding A."/>
            <person name="Roesel C."/>
            <person name="Sanchez-Gracia A."/>
            <person name="Schaack S."/>
            <person name="Shukla A."/>
            <person name="Tetreau G."/>
            <person name="Wang Y."/>
            <person name="Xiong G.H."/>
            <person name="Traut W."/>
            <person name="Walsh T.K."/>
            <person name="Worley K.C."/>
            <person name="Wu D."/>
            <person name="Wu W."/>
            <person name="Wu Y.Q."/>
            <person name="Zhang X."/>
            <person name="Zou Z."/>
            <person name="Zucker H."/>
            <person name="Briscoe A.D."/>
            <person name="Burmester T."/>
            <person name="Clem R.J."/>
            <person name="Feyereisen R."/>
            <person name="Grimmelikhuijzen C.J.P."/>
            <person name="Hamodrakas S.J."/>
            <person name="Hansson B.S."/>
            <person name="Huguet E."/>
            <person name="Jermiin L.S."/>
            <person name="Lan Q."/>
            <person name="Lehman H.K."/>
            <person name="Lorenzen M."/>
            <person name="Merzendorfer H."/>
            <person name="Michalopoulos I."/>
            <person name="Morton D.B."/>
            <person name="Muthukrishnan S."/>
            <person name="Oakeshott J.G."/>
            <person name="Palmer W."/>
            <person name="Park Y."/>
            <person name="Passarelli A.L."/>
            <person name="Rozas J."/>
            <person name="Schwartz L.M."/>
            <person name="Smith W."/>
            <person name="Southgate A."/>
            <person name="Vilcinskas A."/>
            <person name="Vogt R."/>
            <person name="Wang P."/>
            <person name="Werren J."/>
            <person name="Yu X.Q."/>
            <person name="Zhou J.J."/>
            <person name="Brown S.J."/>
            <person name="Scherer S.E."/>
            <person name="Richards S."/>
            <person name="Blissard G.W."/>
        </authorList>
    </citation>
    <scope>NUCLEOTIDE SEQUENCE</scope>
</reference>
<accession>A0A922CHS8</accession>
<evidence type="ECO:0000259" key="2">
    <source>
        <dbReference type="Pfam" id="PF16043"/>
    </source>
</evidence>
<keyword evidence="4" id="KW-1185">Reference proteome</keyword>